<evidence type="ECO:0000313" key="3">
    <source>
        <dbReference type="Proteomes" id="UP001157006"/>
    </source>
</evidence>
<accession>A0AAV1BAA4</accession>
<keyword evidence="3" id="KW-1185">Reference proteome</keyword>
<organism evidence="2 3">
    <name type="scientific">Vicia faba</name>
    <name type="common">Broad bean</name>
    <name type="synonym">Faba vulgaris</name>
    <dbReference type="NCBI Taxonomy" id="3906"/>
    <lineage>
        <taxon>Eukaryota</taxon>
        <taxon>Viridiplantae</taxon>
        <taxon>Streptophyta</taxon>
        <taxon>Embryophyta</taxon>
        <taxon>Tracheophyta</taxon>
        <taxon>Spermatophyta</taxon>
        <taxon>Magnoliopsida</taxon>
        <taxon>eudicotyledons</taxon>
        <taxon>Gunneridae</taxon>
        <taxon>Pentapetalae</taxon>
        <taxon>rosids</taxon>
        <taxon>fabids</taxon>
        <taxon>Fabales</taxon>
        <taxon>Fabaceae</taxon>
        <taxon>Papilionoideae</taxon>
        <taxon>50 kb inversion clade</taxon>
        <taxon>NPAAA clade</taxon>
        <taxon>Hologalegina</taxon>
        <taxon>IRL clade</taxon>
        <taxon>Fabeae</taxon>
        <taxon>Vicia</taxon>
    </lineage>
</organism>
<evidence type="ECO:0000313" key="2">
    <source>
        <dbReference type="EMBL" id="CAI8619436.1"/>
    </source>
</evidence>
<keyword evidence="1" id="KW-0812">Transmembrane</keyword>
<dbReference type="EMBL" id="OX451741">
    <property type="protein sequence ID" value="CAI8619436.1"/>
    <property type="molecule type" value="Genomic_DNA"/>
</dbReference>
<keyword evidence="1" id="KW-0472">Membrane</keyword>
<keyword evidence="1" id="KW-1133">Transmembrane helix</keyword>
<reference evidence="2 3" key="1">
    <citation type="submission" date="2023-01" db="EMBL/GenBank/DDBJ databases">
        <authorList>
            <person name="Kreplak J."/>
        </authorList>
    </citation>
    <scope>NUCLEOTIDE SEQUENCE [LARGE SCALE GENOMIC DNA]</scope>
</reference>
<name>A0AAV1BAA4_VICFA</name>
<proteinExistence type="predicted"/>
<sequence length="151" mass="16781">PGLPGGNKSKLLNANWVTHIIWLVNQSQSTTQLYQGMQFPSFSAYMLSLWIPILYSQSTVRKAVNDPYTIFNKRTSHYPQPFTVIFTTKPVSEQNNVSNDAMIINFVPKLLVSKLLLTAHMSTSLSGTCVSAASMLGIMVVIIIVTWKIST</sequence>
<dbReference type="Proteomes" id="UP001157006">
    <property type="component" value="Chromosome 6"/>
</dbReference>
<gene>
    <name evidence="2" type="ORF">VFH_VI170520</name>
</gene>
<dbReference type="AlphaFoldDB" id="A0AAV1BAA4"/>
<evidence type="ECO:0000256" key="1">
    <source>
        <dbReference type="SAM" id="Phobius"/>
    </source>
</evidence>
<protein>
    <submittedName>
        <fullName evidence="2">Uncharacterized protein</fullName>
    </submittedName>
</protein>
<feature type="transmembrane region" description="Helical" evidence="1">
    <location>
        <begin position="124"/>
        <end position="147"/>
    </location>
</feature>
<feature type="non-terminal residue" evidence="2">
    <location>
        <position position="1"/>
    </location>
</feature>